<keyword evidence="1" id="KW-1133">Transmembrane helix</keyword>
<proteinExistence type="predicted"/>
<keyword evidence="1" id="KW-0472">Membrane</keyword>
<evidence type="ECO:0000256" key="1">
    <source>
        <dbReference type="SAM" id="Phobius"/>
    </source>
</evidence>
<accession>A0ABW3FQD0</accession>
<dbReference type="Proteomes" id="UP001597018">
    <property type="component" value="Unassembled WGS sequence"/>
</dbReference>
<sequence length="54" mass="6192">MQDEAFRAELRRRLDLIDRPDEGPLPDLPWRDVWCAAVALAVLSAALLWWGYPG</sequence>
<reference evidence="3" key="1">
    <citation type="journal article" date="2019" name="Int. J. Syst. Evol. Microbiol.">
        <title>The Global Catalogue of Microorganisms (GCM) 10K type strain sequencing project: providing services to taxonomists for standard genome sequencing and annotation.</title>
        <authorList>
            <consortium name="The Broad Institute Genomics Platform"/>
            <consortium name="The Broad Institute Genome Sequencing Center for Infectious Disease"/>
            <person name="Wu L."/>
            <person name="Ma J."/>
        </authorList>
    </citation>
    <scope>NUCLEOTIDE SEQUENCE [LARGE SCALE GENOMIC DNA]</scope>
    <source>
        <strain evidence="3">CCUG 56401</strain>
    </source>
</reference>
<dbReference type="RefSeq" id="WP_263247752.1">
    <property type="nucleotide sequence ID" value="NZ_BAABLT010000017.1"/>
</dbReference>
<keyword evidence="3" id="KW-1185">Reference proteome</keyword>
<name>A0ABW3FQD0_9PSEU</name>
<comment type="caution">
    <text evidence="2">The sequence shown here is derived from an EMBL/GenBank/DDBJ whole genome shotgun (WGS) entry which is preliminary data.</text>
</comment>
<gene>
    <name evidence="2" type="ORF">ACFQ16_11420</name>
</gene>
<dbReference type="EMBL" id="JBHTIW010000006">
    <property type="protein sequence ID" value="MFD0920350.1"/>
    <property type="molecule type" value="Genomic_DNA"/>
</dbReference>
<evidence type="ECO:0000313" key="2">
    <source>
        <dbReference type="EMBL" id="MFD0920350.1"/>
    </source>
</evidence>
<feature type="transmembrane region" description="Helical" evidence="1">
    <location>
        <begin position="33"/>
        <end position="52"/>
    </location>
</feature>
<keyword evidence="1" id="KW-0812">Transmembrane</keyword>
<evidence type="ECO:0000313" key="3">
    <source>
        <dbReference type="Proteomes" id="UP001597018"/>
    </source>
</evidence>
<protein>
    <recommendedName>
        <fullName evidence="4">DUF3040 domain-containing protein</fullName>
    </recommendedName>
</protein>
<evidence type="ECO:0008006" key="4">
    <source>
        <dbReference type="Google" id="ProtNLM"/>
    </source>
</evidence>
<organism evidence="2 3">
    <name type="scientific">Saccharopolyspora rosea</name>
    <dbReference type="NCBI Taxonomy" id="524884"/>
    <lineage>
        <taxon>Bacteria</taxon>
        <taxon>Bacillati</taxon>
        <taxon>Actinomycetota</taxon>
        <taxon>Actinomycetes</taxon>
        <taxon>Pseudonocardiales</taxon>
        <taxon>Pseudonocardiaceae</taxon>
        <taxon>Saccharopolyspora</taxon>
    </lineage>
</organism>